<dbReference type="EMBL" id="AEVO01000022">
    <property type="protein sequence ID" value="EFY07702.1"/>
    <property type="molecule type" value="Genomic_DNA"/>
</dbReference>
<protein>
    <recommendedName>
        <fullName evidence="9">Threonine/Serine exporter ThrE domain-containing protein</fullName>
    </recommendedName>
</protein>
<dbReference type="PANTHER" id="PTHR34390:SF1">
    <property type="entry name" value="SUCCINATE TRANSPORTER SUBUNIT YJJB-RELATED"/>
    <property type="match status" value="1"/>
</dbReference>
<evidence type="ECO:0000256" key="3">
    <source>
        <dbReference type="ARBA" id="ARBA00022519"/>
    </source>
</evidence>
<evidence type="ECO:0000256" key="1">
    <source>
        <dbReference type="ARBA" id="ARBA00004651"/>
    </source>
</evidence>
<dbReference type="Pfam" id="PF12821">
    <property type="entry name" value="ThrE_2"/>
    <property type="match status" value="1"/>
</dbReference>
<evidence type="ECO:0000313" key="10">
    <source>
        <dbReference type="EMBL" id="EFY07702.1"/>
    </source>
</evidence>
<evidence type="ECO:0000256" key="6">
    <source>
        <dbReference type="ARBA" id="ARBA00023136"/>
    </source>
</evidence>
<organism evidence="10 11">
    <name type="scientific">Succinatimonas hippei (strain DSM 22608 / JCM 16073 / KCTC 15190 / YIT 12066)</name>
    <dbReference type="NCBI Taxonomy" id="762983"/>
    <lineage>
        <taxon>Bacteria</taxon>
        <taxon>Pseudomonadati</taxon>
        <taxon>Pseudomonadota</taxon>
        <taxon>Gammaproteobacteria</taxon>
        <taxon>Aeromonadales</taxon>
        <taxon>Succinivibrionaceae</taxon>
        <taxon>Succinatimonas</taxon>
    </lineage>
</organism>
<comment type="caution">
    <text evidence="10">The sequence shown here is derived from an EMBL/GenBank/DDBJ whole genome shotgun (WGS) entry which is preliminary data.</text>
</comment>
<comment type="similarity">
    <text evidence="7">Belongs to the ThrE exporter (TC 2.A.79) family.</text>
</comment>
<dbReference type="eggNOG" id="COG3610">
    <property type="taxonomic scope" value="Bacteria"/>
</dbReference>
<keyword evidence="11" id="KW-1185">Reference proteome</keyword>
<evidence type="ECO:0000256" key="2">
    <source>
        <dbReference type="ARBA" id="ARBA00022475"/>
    </source>
</evidence>
<feature type="transmembrane region" description="Helical" evidence="8">
    <location>
        <begin position="7"/>
        <end position="31"/>
    </location>
</feature>
<evidence type="ECO:0000256" key="8">
    <source>
        <dbReference type="SAM" id="Phobius"/>
    </source>
</evidence>
<dbReference type="STRING" id="762983.HMPREF9444_00488"/>
<dbReference type="HOGENOM" id="CLU_117642_1_0_6"/>
<keyword evidence="6 8" id="KW-0472">Membrane</keyword>
<evidence type="ECO:0000256" key="7">
    <source>
        <dbReference type="ARBA" id="ARBA00034125"/>
    </source>
</evidence>
<sequence>MMLSNDVLLQIVLETIAAGFIAPAFAMLFAVPRRCLPYVAAGGALTRCLRSGLYIGAGIEIVIATFIACAAVSLIFIYLGPKLKIPRPVFTVASIIALIPGFDAYNALISFISMVESVDDAAFYHYVFTLMHSGTRCAAILLAIALGIAVPPLFFYNYRHRRV</sequence>
<evidence type="ECO:0000259" key="9">
    <source>
        <dbReference type="Pfam" id="PF12821"/>
    </source>
</evidence>
<name>E8LIE8_SUCHY</name>
<keyword evidence="2" id="KW-1003">Cell membrane</keyword>
<reference evidence="10 11" key="1">
    <citation type="submission" date="2011-01" db="EMBL/GenBank/DDBJ databases">
        <authorList>
            <person name="Weinstock G."/>
            <person name="Sodergren E."/>
            <person name="Clifton S."/>
            <person name="Fulton L."/>
            <person name="Fulton B."/>
            <person name="Courtney L."/>
            <person name="Fronick C."/>
            <person name="Harrison M."/>
            <person name="Strong C."/>
            <person name="Farmer C."/>
            <person name="Delahaunty K."/>
            <person name="Markovic C."/>
            <person name="Hall O."/>
            <person name="Minx P."/>
            <person name="Tomlinson C."/>
            <person name="Mitreva M."/>
            <person name="Hou S."/>
            <person name="Chen J."/>
            <person name="Wollam A."/>
            <person name="Pepin K.H."/>
            <person name="Johnson M."/>
            <person name="Bhonagiri V."/>
            <person name="Zhang X."/>
            <person name="Suruliraj S."/>
            <person name="Warren W."/>
            <person name="Chinwalla A."/>
            <person name="Mardis E.R."/>
            <person name="Wilson R.K."/>
        </authorList>
    </citation>
    <scope>NUCLEOTIDE SEQUENCE [LARGE SCALE GENOMIC DNA]</scope>
    <source>
        <strain evidence="11">DSM 22608 / JCM 16073 / KCTC 15190 / YIT 12066</strain>
    </source>
</reference>
<feature type="domain" description="Threonine/Serine exporter ThrE" evidence="9">
    <location>
        <begin position="15"/>
        <end position="151"/>
    </location>
</feature>
<feature type="transmembrane region" description="Helical" evidence="8">
    <location>
        <begin position="133"/>
        <end position="156"/>
    </location>
</feature>
<feature type="transmembrane region" description="Helical" evidence="8">
    <location>
        <begin position="89"/>
        <end position="113"/>
    </location>
</feature>
<evidence type="ECO:0000256" key="4">
    <source>
        <dbReference type="ARBA" id="ARBA00022692"/>
    </source>
</evidence>
<dbReference type="RefSeq" id="WP_009142708.1">
    <property type="nucleotide sequence ID" value="NZ_GL830960.1"/>
</dbReference>
<gene>
    <name evidence="10" type="ORF">HMPREF9444_00488</name>
</gene>
<dbReference type="GO" id="GO:0005886">
    <property type="term" value="C:plasma membrane"/>
    <property type="evidence" value="ECO:0007669"/>
    <property type="project" value="UniProtKB-SubCell"/>
</dbReference>
<dbReference type="PANTHER" id="PTHR34390">
    <property type="entry name" value="UPF0442 PROTEIN YJJB-RELATED"/>
    <property type="match status" value="1"/>
</dbReference>
<dbReference type="GO" id="GO:0015744">
    <property type="term" value="P:succinate transport"/>
    <property type="evidence" value="ECO:0007669"/>
    <property type="project" value="TreeGrafter"/>
</dbReference>
<comment type="subcellular location">
    <subcellularLocation>
        <location evidence="1">Cell membrane</location>
        <topology evidence="1">Multi-pass membrane protein</topology>
    </subcellularLocation>
</comment>
<feature type="transmembrane region" description="Helical" evidence="8">
    <location>
        <begin position="51"/>
        <end position="77"/>
    </location>
</feature>
<dbReference type="AlphaFoldDB" id="E8LIE8"/>
<keyword evidence="5 8" id="KW-1133">Transmembrane helix</keyword>
<keyword evidence="3" id="KW-0997">Cell inner membrane</keyword>
<keyword evidence="4 8" id="KW-0812">Transmembrane</keyword>
<dbReference type="Proteomes" id="UP000018458">
    <property type="component" value="Unassembled WGS sequence"/>
</dbReference>
<accession>E8LIE8</accession>
<evidence type="ECO:0000256" key="5">
    <source>
        <dbReference type="ARBA" id="ARBA00022989"/>
    </source>
</evidence>
<evidence type="ECO:0000313" key="11">
    <source>
        <dbReference type="Proteomes" id="UP000018458"/>
    </source>
</evidence>
<dbReference type="InterPro" id="IPR050539">
    <property type="entry name" value="ThrE_Dicarb/AminoAcid_Exp"/>
</dbReference>
<proteinExistence type="inferred from homology"/>
<dbReference type="InterPro" id="IPR024528">
    <property type="entry name" value="ThrE_2"/>
</dbReference>